<sequence length="714" mass="76545">MATWTLEHEGTIQTLAEWGADDSSTLAFTSFEPGVLTLHFPGMLDADVPFSYKDKVILRRDDAVVFRGHAMAPRRTGEGISEGITVQFQDAWFFLNTGSITQNVFDSRVAVFSRSSTLTNGSYDVVVVSATGLSAGMSVTGTGIPALTYVTAIVGTTVTLNNAATISGTSALKFFVPRASTTVALFASITPGLPVLPMTPRTALAWILASCNRFHLGDKMQMGECYGAGFLITPQPVDVVGTFATALHEVLRYVPDAVPWFDYTTDPPTLNFTQRSAATAQTVSLGTGVLISQEIQARPDLLFTGVKITYSGYLLDGTPSRMIDQAGDASGPGVLTFELQLNPPTELPTYQQPVTEQQYIAVEAIDIEDPAWWVRNANINANPADVVVGEGSTLELDPDAPENADAEDLTDINGCSNQILEGSIPSWMNQSAHLRYVRATGYLTIRTYNDPDHTEKGYKLSKEVVQVDCTATDLVTNTYENTLVMGGYAGGTFDPEAMPTGIAVKLLAALGVLHYQGAITVTDEECDLTMIPGRVVNITGQRAEWAAMNAQIQGVSHQLHYGTTTFNFGPPNHMAAQDYLEMSRAFQRLKPSQNLDTRATGNIPGGDSSIPMKHPIAAIRSGVRRNAIVKESQDVDDSGSITTNTKNGAFESTDGTVTVKLAPNLKFLSLEGEGKSVTINLNDLPASGTVMFRSYTICVGGTQMTAKLLGTAPA</sequence>
<dbReference type="AlphaFoldDB" id="A0A7W7YBL5"/>
<organism evidence="1 2">
    <name type="scientific">Prosthecobacter vanneervenii</name>
    <dbReference type="NCBI Taxonomy" id="48466"/>
    <lineage>
        <taxon>Bacteria</taxon>
        <taxon>Pseudomonadati</taxon>
        <taxon>Verrucomicrobiota</taxon>
        <taxon>Verrucomicrobiia</taxon>
        <taxon>Verrucomicrobiales</taxon>
        <taxon>Verrucomicrobiaceae</taxon>
        <taxon>Prosthecobacter</taxon>
    </lineage>
</organism>
<accession>A0A7W7YBL5</accession>
<dbReference type="RefSeq" id="WP_184340090.1">
    <property type="nucleotide sequence ID" value="NZ_JACHIG010000005.1"/>
</dbReference>
<keyword evidence="2" id="KW-1185">Reference proteome</keyword>
<dbReference type="EMBL" id="JACHIG010000005">
    <property type="protein sequence ID" value="MBB5033178.1"/>
    <property type="molecule type" value="Genomic_DNA"/>
</dbReference>
<name>A0A7W7YBL5_9BACT</name>
<reference evidence="1 2" key="1">
    <citation type="submission" date="2020-08" db="EMBL/GenBank/DDBJ databases">
        <title>Genomic Encyclopedia of Type Strains, Phase IV (KMG-IV): sequencing the most valuable type-strain genomes for metagenomic binning, comparative biology and taxonomic classification.</title>
        <authorList>
            <person name="Goeker M."/>
        </authorList>
    </citation>
    <scope>NUCLEOTIDE SEQUENCE [LARGE SCALE GENOMIC DNA]</scope>
    <source>
        <strain evidence="1 2">DSM 12252</strain>
    </source>
</reference>
<dbReference type="Proteomes" id="UP000590740">
    <property type="component" value="Unassembled WGS sequence"/>
</dbReference>
<protein>
    <submittedName>
        <fullName evidence="1">Uncharacterized protein</fullName>
    </submittedName>
</protein>
<evidence type="ECO:0000313" key="1">
    <source>
        <dbReference type="EMBL" id="MBB5033178.1"/>
    </source>
</evidence>
<gene>
    <name evidence="1" type="ORF">HNQ65_002761</name>
</gene>
<proteinExistence type="predicted"/>
<evidence type="ECO:0000313" key="2">
    <source>
        <dbReference type="Proteomes" id="UP000590740"/>
    </source>
</evidence>
<comment type="caution">
    <text evidence="1">The sequence shown here is derived from an EMBL/GenBank/DDBJ whole genome shotgun (WGS) entry which is preliminary data.</text>
</comment>